<dbReference type="EMBL" id="KN825841">
    <property type="protein sequence ID" value="KIK81214.1"/>
    <property type="molecule type" value="Genomic_DNA"/>
</dbReference>
<dbReference type="InterPro" id="IPR005269">
    <property type="entry name" value="LOG"/>
</dbReference>
<name>A0A0D0DI56_9AGAM</name>
<dbReference type="AlphaFoldDB" id="A0A0D0DI56"/>
<keyword evidence="2" id="KW-1185">Reference proteome</keyword>
<dbReference type="InParanoid" id="A0A0D0DI56"/>
<evidence type="ECO:0000313" key="2">
    <source>
        <dbReference type="Proteomes" id="UP000054538"/>
    </source>
</evidence>
<dbReference type="GO" id="GO:0016799">
    <property type="term" value="F:hydrolase activity, hydrolyzing N-glycosyl compounds"/>
    <property type="evidence" value="ECO:0007669"/>
    <property type="project" value="TreeGrafter"/>
</dbReference>
<evidence type="ECO:0000313" key="1">
    <source>
        <dbReference type="EMBL" id="KIK81214.1"/>
    </source>
</evidence>
<reference evidence="2" key="2">
    <citation type="submission" date="2015-01" db="EMBL/GenBank/DDBJ databases">
        <title>Evolutionary Origins and Diversification of the Mycorrhizal Mutualists.</title>
        <authorList>
            <consortium name="DOE Joint Genome Institute"/>
            <consortium name="Mycorrhizal Genomics Consortium"/>
            <person name="Kohler A."/>
            <person name="Kuo A."/>
            <person name="Nagy L.G."/>
            <person name="Floudas D."/>
            <person name="Copeland A."/>
            <person name="Barry K.W."/>
            <person name="Cichocki N."/>
            <person name="Veneault-Fourrey C."/>
            <person name="LaButti K."/>
            <person name="Lindquist E.A."/>
            <person name="Lipzen A."/>
            <person name="Lundell T."/>
            <person name="Morin E."/>
            <person name="Murat C."/>
            <person name="Riley R."/>
            <person name="Ohm R."/>
            <person name="Sun H."/>
            <person name="Tunlid A."/>
            <person name="Henrissat B."/>
            <person name="Grigoriev I.V."/>
            <person name="Hibbett D.S."/>
            <person name="Martin F."/>
        </authorList>
    </citation>
    <scope>NUCLEOTIDE SEQUENCE [LARGE SCALE GENOMIC DNA]</scope>
    <source>
        <strain evidence="2">Ve08.2h10</strain>
    </source>
</reference>
<dbReference type="GO" id="GO:0009691">
    <property type="term" value="P:cytokinin biosynthetic process"/>
    <property type="evidence" value="ECO:0007669"/>
    <property type="project" value="InterPro"/>
</dbReference>
<organism evidence="1 2">
    <name type="scientific">Paxillus rubicundulus Ve08.2h10</name>
    <dbReference type="NCBI Taxonomy" id="930991"/>
    <lineage>
        <taxon>Eukaryota</taxon>
        <taxon>Fungi</taxon>
        <taxon>Dikarya</taxon>
        <taxon>Basidiomycota</taxon>
        <taxon>Agaricomycotina</taxon>
        <taxon>Agaricomycetes</taxon>
        <taxon>Agaricomycetidae</taxon>
        <taxon>Boletales</taxon>
        <taxon>Paxilineae</taxon>
        <taxon>Paxillaceae</taxon>
        <taxon>Paxillus</taxon>
    </lineage>
</organism>
<dbReference type="Pfam" id="PF03641">
    <property type="entry name" value="Lysine_decarbox"/>
    <property type="match status" value="1"/>
</dbReference>
<dbReference type="NCBIfam" id="TIGR00730">
    <property type="entry name" value="Rossman fold protein, TIGR00730 family"/>
    <property type="match status" value="1"/>
</dbReference>
<dbReference type="Proteomes" id="UP000054538">
    <property type="component" value="Unassembled WGS sequence"/>
</dbReference>
<dbReference type="OrthoDB" id="414463at2759"/>
<dbReference type="PANTHER" id="PTHR31223">
    <property type="entry name" value="LOG FAMILY PROTEIN YJL055W"/>
    <property type="match status" value="1"/>
</dbReference>
<gene>
    <name evidence="1" type="ORF">PAXRUDRAFT_198462</name>
</gene>
<dbReference type="PANTHER" id="PTHR31223:SF70">
    <property type="entry name" value="LOG FAMILY PROTEIN YJL055W"/>
    <property type="match status" value="1"/>
</dbReference>
<dbReference type="STRING" id="930991.A0A0D0DI56"/>
<evidence type="ECO:0008006" key="3">
    <source>
        <dbReference type="Google" id="ProtNLM"/>
    </source>
</evidence>
<dbReference type="InterPro" id="IPR031100">
    <property type="entry name" value="LOG_fam"/>
</dbReference>
<proteinExistence type="predicted"/>
<accession>A0A0D0DI56</accession>
<dbReference type="Gene3D" id="3.40.50.450">
    <property type="match status" value="1"/>
</dbReference>
<dbReference type="SUPFAM" id="SSF102405">
    <property type="entry name" value="MCP/YpsA-like"/>
    <property type="match status" value="1"/>
</dbReference>
<protein>
    <recommendedName>
        <fullName evidence="3">Cytokinin riboside 5'-monophosphate phosphoribohydrolase</fullName>
    </recommendedName>
</protein>
<dbReference type="GO" id="GO:0005829">
    <property type="term" value="C:cytosol"/>
    <property type="evidence" value="ECO:0007669"/>
    <property type="project" value="TreeGrafter"/>
</dbReference>
<dbReference type="HOGENOM" id="CLU_058336_2_0_1"/>
<sequence>MVAPSESRSVAVYCAASFGEQKAFRQAAVSLAHALVAANRPLVYGGGNSGTMGIISDAVANLEGGKVTGVIPYAILAACGEKEKAKGQVRPISIAEALSEGMETIVVNSMHERKIEMTERVGAFVGLPGGFGTFEEILEAVTWNQLNIHNKPVIVLNVLSYYNPLRDLIKNGIREGFIRPESEKLIVFVEGPADPYEHEDYDWGTAALKAIDAWEHDNVSTLPFYWTKGIDSSGIGEGASNWNGKAEINGETIPGPHGLYGLKLTDGWFGRGVLYALLTLGVFAGNMPLDWM</sequence>
<reference evidence="1 2" key="1">
    <citation type="submission" date="2014-04" db="EMBL/GenBank/DDBJ databases">
        <authorList>
            <consortium name="DOE Joint Genome Institute"/>
            <person name="Kuo A."/>
            <person name="Kohler A."/>
            <person name="Jargeat P."/>
            <person name="Nagy L.G."/>
            <person name="Floudas D."/>
            <person name="Copeland A."/>
            <person name="Barry K.W."/>
            <person name="Cichocki N."/>
            <person name="Veneault-Fourrey C."/>
            <person name="LaButti K."/>
            <person name="Lindquist E.A."/>
            <person name="Lipzen A."/>
            <person name="Lundell T."/>
            <person name="Morin E."/>
            <person name="Murat C."/>
            <person name="Sun H."/>
            <person name="Tunlid A."/>
            <person name="Henrissat B."/>
            <person name="Grigoriev I.V."/>
            <person name="Hibbett D.S."/>
            <person name="Martin F."/>
            <person name="Nordberg H.P."/>
            <person name="Cantor M.N."/>
            <person name="Hua S.X."/>
        </authorList>
    </citation>
    <scope>NUCLEOTIDE SEQUENCE [LARGE SCALE GENOMIC DNA]</scope>
    <source>
        <strain evidence="1 2">Ve08.2h10</strain>
    </source>
</reference>